<evidence type="ECO:0000313" key="2">
    <source>
        <dbReference type="Proteomes" id="UP000472372"/>
    </source>
</evidence>
<evidence type="ECO:0000313" key="1">
    <source>
        <dbReference type="EMBL" id="CAE7009835.1"/>
    </source>
</evidence>
<name>A0A6S6V9N7_9PLEO</name>
<proteinExistence type="predicted"/>
<sequence>MKATTLLQFTMLVLPALGRLGCNTNNEFQTCSPGFACECTFNGDDDNRCGVWGKFHGLDSFCVISAYNREDDPGVCVW</sequence>
<dbReference type="Proteomes" id="UP000472372">
    <property type="component" value="Chromosome 2"/>
</dbReference>
<organism evidence="1 2">
    <name type="scientific">Pyrenophora teres f. teres</name>
    <dbReference type="NCBI Taxonomy" id="97479"/>
    <lineage>
        <taxon>Eukaryota</taxon>
        <taxon>Fungi</taxon>
        <taxon>Dikarya</taxon>
        <taxon>Ascomycota</taxon>
        <taxon>Pezizomycotina</taxon>
        <taxon>Dothideomycetes</taxon>
        <taxon>Pleosporomycetidae</taxon>
        <taxon>Pleosporales</taxon>
        <taxon>Pleosporineae</taxon>
        <taxon>Pleosporaceae</taxon>
        <taxon>Pyrenophora</taxon>
    </lineage>
</organism>
<protein>
    <submittedName>
        <fullName evidence="1">Uncharacterized protein</fullName>
    </submittedName>
</protein>
<dbReference type="EMBL" id="HG992978">
    <property type="protein sequence ID" value="CAE7009835.1"/>
    <property type="molecule type" value="Genomic_DNA"/>
</dbReference>
<gene>
    <name evidence="1" type="ORF">PTTW11_01908</name>
</gene>
<reference evidence="1" key="1">
    <citation type="submission" date="2021-02" db="EMBL/GenBank/DDBJ databases">
        <authorList>
            <person name="Syme A R."/>
            <person name="Syme A R."/>
            <person name="Moolhuijzen P."/>
        </authorList>
    </citation>
    <scope>NUCLEOTIDE SEQUENCE</scope>
    <source>
        <strain evidence="1">W1-1</strain>
    </source>
</reference>
<accession>A0A6S6V9N7</accession>
<dbReference type="AlphaFoldDB" id="A0A6S6V9N7"/>